<dbReference type="RefSeq" id="WP_224758369.1">
    <property type="nucleotide sequence ID" value="NZ_CAJFIS010000023.1"/>
</dbReference>
<organism evidence="2 3">
    <name type="scientific">Limosilactobacillus vaginalis</name>
    <dbReference type="NCBI Taxonomy" id="1633"/>
    <lineage>
        <taxon>Bacteria</taxon>
        <taxon>Bacillati</taxon>
        <taxon>Bacillota</taxon>
        <taxon>Bacilli</taxon>
        <taxon>Lactobacillales</taxon>
        <taxon>Lactobacillaceae</taxon>
        <taxon>Limosilactobacillus</taxon>
    </lineage>
</organism>
<comment type="caution">
    <text evidence="2">The sequence shown here is derived from an EMBL/GenBank/DDBJ whole genome shotgun (WGS) entry which is preliminary data.</text>
</comment>
<proteinExistence type="predicted"/>
<sequence>MMIWGCLFPLIHSNALSSILGVLWIGGWMIFAPLKREIVIKKIGPKLDAKYPLTVNRIDKNKKVK</sequence>
<dbReference type="GeneID" id="75082812"/>
<evidence type="ECO:0000256" key="1">
    <source>
        <dbReference type="SAM" id="Phobius"/>
    </source>
</evidence>
<accession>A0AAW5WV01</accession>
<feature type="transmembrane region" description="Helical" evidence="1">
    <location>
        <begin position="15"/>
        <end position="34"/>
    </location>
</feature>
<evidence type="ECO:0000313" key="2">
    <source>
        <dbReference type="EMBL" id="MCZ3668117.1"/>
    </source>
</evidence>
<protein>
    <submittedName>
        <fullName evidence="2">Uncharacterized protein</fullName>
    </submittedName>
</protein>
<keyword evidence="1" id="KW-0472">Membrane</keyword>
<name>A0AAW5WV01_9LACO</name>
<evidence type="ECO:0000313" key="3">
    <source>
        <dbReference type="Proteomes" id="UP001212401"/>
    </source>
</evidence>
<dbReference type="EMBL" id="JAKHPH010000021">
    <property type="protein sequence ID" value="MCZ3668117.1"/>
    <property type="molecule type" value="Genomic_DNA"/>
</dbReference>
<gene>
    <name evidence="2" type="ORF">L2724_07455</name>
</gene>
<keyword evidence="1" id="KW-0812">Transmembrane</keyword>
<dbReference type="Proteomes" id="UP001212401">
    <property type="component" value="Unassembled WGS sequence"/>
</dbReference>
<keyword evidence="1" id="KW-1133">Transmembrane helix</keyword>
<reference evidence="2" key="1">
    <citation type="submission" date="2022-01" db="EMBL/GenBank/DDBJ databases">
        <title>VMRC isolate genome collection.</title>
        <authorList>
            <person name="France M."/>
            <person name="Rutt L."/>
            <person name="Humphrys M."/>
            <person name="Ravel J."/>
        </authorList>
    </citation>
    <scope>NUCLEOTIDE SEQUENCE</scope>
    <source>
        <strain evidence="2">C0048A1</strain>
    </source>
</reference>
<dbReference type="AlphaFoldDB" id="A0AAW5WV01"/>